<name>A0A175RAA6_9HYPH</name>
<dbReference type="Proteomes" id="UP000078272">
    <property type="component" value="Unassembled WGS sequence"/>
</dbReference>
<gene>
    <name evidence="1" type="ORF">NS226_10705</name>
</gene>
<dbReference type="EMBL" id="LDPZ01000021">
    <property type="protein sequence ID" value="KTQ95609.1"/>
    <property type="molecule type" value="Genomic_DNA"/>
</dbReference>
<comment type="caution">
    <text evidence="1">The sequence shown here is derived from an EMBL/GenBank/DDBJ whole genome shotgun (WGS) entry which is preliminary data.</text>
</comment>
<dbReference type="AlphaFoldDB" id="A0A175RAA6"/>
<evidence type="ECO:0000313" key="2">
    <source>
        <dbReference type="Proteomes" id="UP000078272"/>
    </source>
</evidence>
<protein>
    <submittedName>
        <fullName evidence="1">Uncharacterized protein</fullName>
    </submittedName>
</protein>
<organism evidence="1 2">
    <name type="scientific">Aureimonas ureilytica</name>
    <dbReference type="NCBI Taxonomy" id="401562"/>
    <lineage>
        <taxon>Bacteria</taxon>
        <taxon>Pseudomonadati</taxon>
        <taxon>Pseudomonadota</taxon>
        <taxon>Alphaproteobacteria</taxon>
        <taxon>Hyphomicrobiales</taxon>
        <taxon>Aurantimonadaceae</taxon>
        <taxon>Aureimonas</taxon>
    </lineage>
</organism>
<sequence>MGDPIIGRPLAHTKLVREFALLLFEALIKLLVLSCDQQVALRERCMSLLKPVFKRRYGFAAICDYTVAGDHLGSLEKRISASRKTLPDRSRSFRVLTKTEKGLDRSWQISTDSQNA</sequence>
<accession>A0A175RAA6</accession>
<proteinExistence type="predicted"/>
<reference evidence="1 2" key="1">
    <citation type="journal article" date="2016" name="Front. Microbiol.">
        <title>Genomic Resource of Rice Seed Associated Bacteria.</title>
        <authorList>
            <person name="Midha S."/>
            <person name="Bansal K."/>
            <person name="Sharma S."/>
            <person name="Kumar N."/>
            <person name="Patil P.P."/>
            <person name="Chaudhry V."/>
            <person name="Patil P.B."/>
        </authorList>
    </citation>
    <scope>NUCLEOTIDE SEQUENCE [LARGE SCALE GENOMIC DNA]</scope>
    <source>
        <strain evidence="1 2">NS226</strain>
    </source>
</reference>
<evidence type="ECO:0000313" key="1">
    <source>
        <dbReference type="EMBL" id="KTQ95609.1"/>
    </source>
</evidence>